<accession>A0AAF0BRE5</accession>
<dbReference type="InterPro" id="IPR002942">
    <property type="entry name" value="S4_RNA-bd"/>
</dbReference>
<name>A0AAF0BRE5_9ACTN</name>
<dbReference type="CDD" id="cd00165">
    <property type="entry name" value="S4"/>
    <property type="match status" value="1"/>
</dbReference>
<dbReference type="PIRSF" id="PIRSF016821">
    <property type="entry name" value="HSP15"/>
    <property type="match status" value="1"/>
</dbReference>
<evidence type="ECO:0000256" key="2">
    <source>
        <dbReference type="ARBA" id="ARBA00022884"/>
    </source>
</evidence>
<dbReference type="InterPro" id="IPR036986">
    <property type="entry name" value="S4_RNA-bd_sf"/>
</dbReference>
<dbReference type="GO" id="GO:0003677">
    <property type="term" value="F:DNA binding"/>
    <property type="evidence" value="ECO:0007669"/>
    <property type="project" value="UniProtKB-KW"/>
</dbReference>
<evidence type="ECO:0000313" key="7">
    <source>
        <dbReference type="EMBL" id="WCO66531.1"/>
    </source>
</evidence>
<dbReference type="GO" id="GO:0034605">
    <property type="term" value="P:cellular response to heat"/>
    <property type="evidence" value="ECO:0007669"/>
    <property type="project" value="InterPro"/>
</dbReference>
<evidence type="ECO:0000313" key="8">
    <source>
        <dbReference type="Proteomes" id="UP001216390"/>
    </source>
</evidence>
<evidence type="ECO:0000256" key="4">
    <source>
        <dbReference type="PROSITE-ProRule" id="PRU00182"/>
    </source>
</evidence>
<dbReference type="Gene3D" id="3.10.290.10">
    <property type="entry name" value="RNA-binding S4 domain"/>
    <property type="match status" value="1"/>
</dbReference>
<dbReference type="GO" id="GO:0003727">
    <property type="term" value="F:single-stranded RNA binding"/>
    <property type="evidence" value="ECO:0007669"/>
    <property type="project" value="InterPro"/>
</dbReference>
<keyword evidence="8" id="KW-1185">Reference proteome</keyword>
<dbReference type="SUPFAM" id="SSF55174">
    <property type="entry name" value="Alpha-L RNA-binding motif"/>
    <property type="match status" value="1"/>
</dbReference>
<evidence type="ECO:0000259" key="6">
    <source>
        <dbReference type="SMART" id="SM00363"/>
    </source>
</evidence>
<dbReference type="Proteomes" id="UP001216390">
    <property type="component" value="Chromosome"/>
</dbReference>
<dbReference type="RefSeq" id="WP_272736054.1">
    <property type="nucleotide sequence ID" value="NZ_CP116942.1"/>
</dbReference>
<comment type="similarity">
    <text evidence="1">Belongs to the HSP15 family.</text>
</comment>
<feature type="compositionally biased region" description="Basic and acidic residues" evidence="5">
    <location>
        <begin position="110"/>
        <end position="122"/>
    </location>
</feature>
<proteinExistence type="inferred from homology"/>
<feature type="domain" description="RNA-binding S4" evidence="6">
    <location>
        <begin position="4"/>
        <end position="66"/>
    </location>
</feature>
<keyword evidence="3" id="KW-0238">DNA-binding</keyword>
<dbReference type="SMART" id="SM00363">
    <property type="entry name" value="S4"/>
    <property type="match status" value="1"/>
</dbReference>
<evidence type="ECO:0000256" key="3">
    <source>
        <dbReference type="ARBA" id="ARBA00023125"/>
    </source>
</evidence>
<dbReference type="PROSITE" id="PS50889">
    <property type="entry name" value="S4"/>
    <property type="match status" value="1"/>
</dbReference>
<dbReference type="AlphaFoldDB" id="A0AAF0BRE5"/>
<dbReference type="GO" id="GO:0043023">
    <property type="term" value="F:ribosomal large subunit binding"/>
    <property type="evidence" value="ECO:0007669"/>
    <property type="project" value="InterPro"/>
</dbReference>
<dbReference type="Pfam" id="PF01479">
    <property type="entry name" value="S4"/>
    <property type="match status" value="1"/>
</dbReference>
<gene>
    <name evidence="7" type="ORF">PO878_18700</name>
</gene>
<protein>
    <submittedName>
        <fullName evidence="7">S4 domain-containing protein</fullName>
    </submittedName>
</protein>
<sequence>METARVDRWMWAVRLFRTRSDSAAACRGGHVRVDGRPAKAATPVGPGATVEVRVYGVDRTVEVVRPIEKRVGAAVAADCLVDHTPPPPPRDVAPPVAERDRGAGRPTKRERRELDRLRGRRR</sequence>
<evidence type="ECO:0000256" key="5">
    <source>
        <dbReference type="SAM" id="MobiDB-lite"/>
    </source>
</evidence>
<evidence type="ECO:0000256" key="1">
    <source>
        <dbReference type="ARBA" id="ARBA00008396"/>
    </source>
</evidence>
<dbReference type="EMBL" id="CP116942">
    <property type="protein sequence ID" value="WCO66531.1"/>
    <property type="molecule type" value="Genomic_DNA"/>
</dbReference>
<keyword evidence="2 4" id="KW-0694">RNA-binding</keyword>
<reference evidence="7" key="1">
    <citation type="submission" date="2023-01" db="EMBL/GenBank/DDBJ databases">
        <title>The diversity of Class Acidimicrobiia in South China Sea sediment environments and the proposal of Iamia marina sp. nov., a novel species of the genus Iamia.</title>
        <authorList>
            <person name="He Y."/>
            <person name="Tian X."/>
        </authorList>
    </citation>
    <scope>NUCLEOTIDE SEQUENCE</scope>
    <source>
        <strain evidence="7">DSM 19957</strain>
    </source>
</reference>
<organism evidence="7 8">
    <name type="scientific">Iamia majanohamensis</name>
    <dbReference type="NCBI Taxonomy" id="467976"/>
    <lineage>
        <taxon>Bacteria</taxon>
        <taxon>Bacillati</taxon>
        <taxon>Actinomycetota</taxon>
        <taxon>Acidimicrobiia</taxon>
        <taxon>Acidimicrobiales</taxon>
        <taxon>Iamiaceae</taxon>
        <taxon>Iamia</taxon>
    </lineage>
</organism>
<feature type="region of interest" description="Disordered" evidence="5">
    <location>
        <begin position="80"/>
        <end position="122"/>
    </location>
</feature>
<dbReference type="KEGG" id="ima:PO878_18700"/>
<dbReference type="InterPro" id="IPR025708">
    <property type="entry name" value="HSP15"/>
</dbReference>